<keyword evidence="3" id="KW-1185">Reference proteome</keyword>
<dbReference type="PANTHER" id="PTHR46060">
    <property type="entry name" value="MARINER MOS1 TRANSPOSASE-LIKE PROTEIN"/>
    <property type="match status" value="1"/>
</dbReference>
<organism evidence="1 3">
    <name type="scientific">Araneus ventricosus</name>
    <name type="common">Orbweaver spider</name>
    <name type="synonym">Epeira ventricosa</name>
    <dbReference type="NCBI Taxonomy" id="182803"/>
    <lineage>
        <taxon>Eukaryota</taxon>
        <taxon>Metazoa</taxon>
        <taxon>Ecdysozoa</taxon>
        <taxon>Arthropoda</taxon>
        <taxon>Chelicerata</taxon>
        <taxon>Arachnida</taxon>
        <taxon>Araneae</taxon>
        <taxon>Araneomorphae</taxon>
        <taxon>Entelegynae</taxon>
        <taxon>Araneoidea</taxon>
        <taxon>Araneidae</taxon>
        <taxon>Araneus</taxon>
    </lineage>
</organism>
<sequence>MGVKASKTSIRVGDPLRPHTATLVKRFLAEHGATELSHPPYSPDLLPTDFFLFPKLKVTLKGRSFTDITHIQAAETKRRPMPDAITATEPIGWTWDKLL</sequence>
<evidence type="ECO:0000313" key="1">
    <source>
        <dbReference type="EMBL" id="GBM62863.1"/>
    </source>
</evidence>
<dbReference type="Proteomes" id="UP000499080">
    <property type="component" value="Unassembled WGS sequence"/>
</dbReference>
<dbReference type="GO" id="GO:0003676">
    <property type="term" value="F:nucleic acid binding"/>
    <property type="evidence" value="ECO:0007669"/>
    <property type="project" value="InterPro"/>
</dbReference>
<evidence type="ECO:0000313" key="2">
    <source>
        <dbReference type="EMBL" id="GBM62878.1"/>
    </source>
</evidence>
<name>A0A4Y2HC52_ARAVE</name>
<proteinExistence type="predicted"/>
<evidence type="ECO:0008006" key="4">
    <source>
        <dbReference type="Google" id="ProtNLM"/>
    </source>
</evidence>
<dbReference type="OrthoDB" id="6434393at2759"/>
<gene>
    <name evidence="1" type="ORF">AVEN_257298_1</name>
    <name evidence="2" type="ORF">AVEN_274544_1</name>
</gene>
<dbReference type="Gene3D" id="3.30.420.10">
    <property type="entry name" value="Ribonuclease H-like superfamily/Ribonuclease H"/>
    <property type="match status" value="1"/>
</dbReference>
<reference evidence="1 3" key="1">
    <citation type="journal article" date="2019" name="Sci. Rep.">
        <title>Orb-weaving spider Araneus ventricosus genome elucidates the spidroin gene catalogue.</title>
        <authorList>
            <person name="Kono N."/>
            <person name="Nakamura H."/>
            <person name="Ohtoshi R."/>
            <person name="Moran D.A.P."/>
            <person name="Shinohara A."/>
            <person name="Yoshida Y."/>
            <person name="Fujiwara M."/>
            <person name="Mori M."/>
            <person name="Tomita M."/>
            <person name="Arakawa K."/>
        </authorList>
    </citation>
    <scope>NUCLEOTIDE SEQUENCE [LARGE SCALE GENOMIC DNA]</scope>
</reference>
<dbReference type="EMBL" id="BGPR01102380">
    <property type="protein sequence ID" value="GBM62878.1"/>
    <property type="molecule type" value="Genomic_DNA"/>
</dbReference>
<dbReference type="AlphaFoldDB" id="A0A4Y2HC52"/>
<dbReference type="EMBL" id="BGPR01102376">
    <property type="protein sequence ID" value="GBM62863.1"/>
    <property type="molecule type" value="Genomic_DNA"/>
</dbReference>
<accession>A0A4Y2HC52</accession>
<dbReference type="InterPro" id="IPR052709">
    <property type="entry name" value="Transposase-MT_Hybrid"/>
</dbReference>
<comment type="caution">
    <text evidence="1">The sequence shown here is derived from an EMBL/GenBank/DDBJ whole genome shotgun (WGS) entry which is preliminary data.</text>
</comment>
<dbReference type="InterPro" id="IPR036397">
    <property type="entry name" value="RNaseH_sf"/>
</dbReference>
<dbReference type="PANTHER" id="PTHR46060:SF1">
    <property type="entry name" value="MARINER MOS1 TRANSPOSASE-LIKE PROTEIN"/>
    <property type="match status" value="1"/>
</dbReference>
<evidence type="ECO:0000313" key="3">
    <source>
        <dbReference type="Proteomes" id="UP000499080"/>
    </source>
</evidence>
<protein>
    <recommendedName>
        <fullName evidence="4">Histone-lysine N-methyltransferase SETMAR</fullName>
    </recommendedName>
</protein>